<evidence type="ECO:0000313" key="10">
    <source>
        <dbReference type="EMBL" id="CAF5085274.1"/>
    </source>
</evidence>
<dbReference type="EMBL" id="CAJOBH010234618">
    <property type="protein sequence ID" value="CAF5085274.1"/>
    <property type="molecule type" value="Genomic_DNA"/>
</dbReference>
<evidence type="ECO:0000256" key="8">
    <source>
        <dbReference type="ARBA" id="ARBA00023224"/>
    </source>
</evidence>
<evidence type="ECO:0000256" key="2">
    <source>
        <dbReference type="ARBA" id="ARBA00022692"/>
    </source>
</evidence>
<evidence type="ECO:0000259" key="9">
    <source>
        <dbReference type="Pfam" id="PF01094"/>
    </source>
</evidence>
<dbReference type="GO" id="GO:0038039">
    <property type="term" value="C:G protein-coupled receptor heterodimeric complex"/>
    <property type="evidence" value="ECO:0007669"/>
    <property type="project" value="TreeGrafter"/>
</dbReference>
<keyword evidence="6" id="KW-0675">Receptor</keyword>
<gene>
    <name evidence="10" type="ORF">BYL167_LOCUS62438</name>
</gene>
<accession>A0A8S3ETR3</accession>
<evidence type="ECO:0000256" key="1">
    <source>
        <dbReference type="ARBA" id="ARBA00004370"/>
    </source>
</evidence>
<name>A0A8S3ETR3_9BILA</name>
<evidence type="ECO:0000313" key="11">
    <source>
        <dbReference type="Proteomes" id="UP000681967"/>
    </source>
</evidence>
<feature type="non-terminal residue" evidence="10">
    <location>
        <position position="1"/>
    </location>
</feature>
<comment type="caution">
    <text evidence="10">The sequence shown here is derived from an EMBL/GenBank/DDBJ whole genome shotgun (WGS) entry which is preliminary data.</text>
</comment>
<evidence type="ECO:0000256" key="5">
    <source>
        <dbReference type="ARBA" id="ARBA00023136"/>
    </source>
</evidence>
<organism evidence="10 11">
    <name type="scientific">Rotaria magnacalcarata</name>
    <dbReference type="NCBI Taxonomy" id="392030"/>
    <lineage>
        <taxon>Eukaryota</taxon>
        <taxon>Metazoa</taxon>
        <taxon>Spiralia</taxon>
        <taxon>Gnathifera</taxon>
        <taxon>Rotifera</taxon>
        <taxon>Eurotatoria</taxon>
        <taxon>Bdelloidea</taxon>
        <taxon>Philodinida</taxon>
        <taxon>Philodinidae</taxon>
        <taxon>Rotaria</taxon>
    </lineage>
</organism>
<dbReference type="InterPro" id="IPR028082">
    <property type="entry name" value="Peripla_BP_I"/>
</dbReference>
<proteinExistence type="predicted"/>
<dbReference type="InterPro" id="IPR001828">
    <property type="entry name" value="ANF_lig-bd_rcpt"/>
</dbReference>
<keyword evidence="3" id="KW-1133">Transmembrane helix</keyword>
<reference evidence="10" key="1">
    <citation type="submission" date="2021-02" db="EMBL/GenBank/DDBJ databases">
        <authorList>
            <person name="Nowell W R."/>
        </authorList>
    </citation>
    <scope>NUCLEOTIDE SEQUENCE</scope>
</reference>
<keyword evidence="7" id="KW-0325">Glycoprotein</keyword>
<dbReference type="GO" id="GO:0007214">
    <property type="term" value="P:gamma-aminobutyric acid signaling pathway"/>
    <property type="evidence" value="ECO:0007669"/>
    <property type="project" value="TreeGrafter"/>
</dbReference>
<dbReference type="Proteomes" id="UP000681967">
    <property type="component" value="Unassembled WGS sequence"/>
</dbReference>
<keyword evidence="8" id="KW-0807">Transducer</keyword>
<dbReference type="SUPFAM" id="SSF53822">
    <property type="entry name" value="Periplasmic binding protein-like I"/>
    <property type="match status" value="1"/>
</dbReference>
<dbReference type="AlphaFoldDB" id="A0A8S3ETR3"/>
<protein>
    <recommendedName>
        <fullName evidence="9">Receptor ligand binding region domain-containing protein</fullName>
    </recommendedName>
</protein>
<dbReference type="PANTHER" id="PTHR10519">
    <property type="entry name" value="GABA-B RECEPTOR"/>
    <property type="match status" value="1"/>
</dbReference>
<keyword evidence="4" id="KW-0297">G-protein coupled receptor</keyword>
<evidence type="ECO:0000256" key="3">
    <source>
        <dbReference type="ARBA" id="ARBA00022989"/>
    </source>
</evidence>
<keyword evidence="5" id="KW-0472">Membrane</keyword>
<sequence>VANDFSNLTAMDKKLFEVNLTRGLTYRHGSAWQANNERYIETLLKDFKTRDVRIIIANFNQTVATHMFCQAAREQVYGSRYQWIILGYPSSSLWWNEPTHCSKQEIVRAMNGTLQTRVPQFSMDENAVKIE</sequence>
<keyword evidence="2" id="KW-0812">Transmembrane</keyword>
<evidence type="ECO:0000256" key="6">
    <source>
        <dbReference type="ARBA" id="ARBA00023170"/>
    </source>
</evidence>
<dbReference type="InterPro" id="IPR002455">
    <property type="entry name" value="GPCR3_GABA-B"/>
</dbReference>
<dbReference type="Pfam" id="PF01094">
    <property type="entry name" value="ANF_receptor"/>
    <property type="match status" value="1"/>
</dbReference>
<feature type="domain" description="Receptor ligand binding region" evidence="9">
    <location>
        <begin position="33"/>
        <end position="117"/>
    </location>
</feature>
<evidence type="ECO:0000256" key="7">
    <source>
        <dbReference type="ARBA" id="ARBA00023180"/>
    </source>
</evidence>
<dbReference type="GO" id="GO:0004965">
    <property type="term" value="F:G protein-coupled GABA receptor activity"/>
    <property type="evidence" value="ECO:0007669"/>
    <property type="project" value="InterPro"/>
</dbReference>
<comment type="subcellular location">
    <subcellularLocation>
        <location evidence="1">Membrane</location>
    </subcellularLocation>
</comment>
<evidence type="ECO:0000256" key="4">
    <source>
        <dbReference type="ARBA" id="ARBA00023040"/>
    </source>
</evidence>
<dbReference type="Gene3D" id="3.40.50.2300">
    <property type="match status" value="1"/>
</dbReference>
<dbReference type="PANTHER" id="PTHR10519:SF20">
    <property type="entry name" value="G-PROTEIN COUPLED RECEPTOR 156-RELATED"/>
    <property type="match status" value="1"/>
</dbReference>